<dbReference type="AlphaFoldDB" id="B9G0R4"/>
<reference evidence="2" key="1">
    <citation type="journal article" date="2005" name="PLoS Biol.">
        <title>The genomes of Oryza sativa: a history of duplications.</title>
        <authorList>
            <person name="Yu J."/>
            <person name="Wang J."/>
            <person name="Lin W."/>
            <person name="Li S."/>
            <person name="Li H."/>
            <person name="Zhou J."/>
            <person name="Ni P."/>
            <person name="Dong W."/>
            <person name="Hu S."/>
            <person name="Zeng C."/>
            <person name="Zhang J."/>
            <person name="Zhang Y."/>
            <person name="Li R."/>
            <person name="Xu Z."/>
            <person name="Li S."/>
            <person name="Li X."/>
            <person name="Zheng H."/>
            <person name="Cong L."/>
            <person name="Lin L."/>
            <person name="Yin J."/>
            <person name="Geng J."/>
            <person name="Li G."/>
            <person name="Shi J."/>
            <person name="Liu J."/>
            <person name="Lv H."/>
            <person name="Li J."/>
            <person name="Wang J."/>
            <person name="Deng Y."/>
            <person name="Ran L."/>
            <person name="Shi X."/>
            <person name="Wang X."/>
            <person name="Wu Q."/>
            <person name="Li C."/>
            <person name="Ren X."/>
            <person name="Wang J."/>
            <person name="Wang X."/>
            <person name="Li D."/>
            <person name="Liu D."/>
            <person name="Zhang X."/>
            <person name="Ji Z."/>
            <person name="Zhao W."/>
            <person name="Sun Y."/>
            <person name="Zhang Z."/>
            <person name="Bao J."/>
            <person name="Han Y."/>
            <person name="Dong L."/>
            <person name="Ji J."/>
            <person name="Chen P."/>
            <person name="Wu S."/>
            <person name="Liu J."/>
            <person name="Xiao Y."/>
            <person name="Bu D."/>
            <person name="Tan J."/>
            <person name="Yang L."/>
            <person name="Ye C."/>
            <person name="Zhang J."/>
            <person name="Xu J."/>
            <person name="Zhou Y."/>
            <person name="Yu Y."/>
            <person name="Zhang B."/>
            <person name="Zhuang S."/>
            <person name="Wei H."/>
            <person name="Liu B."/>
            <person name="Lei M."/>
            <person name="Yu H."/>
            <person name="Li Y."/>
            <person name="Xu H."/>
            <person name="Wei S."/>
            <person name="He X."/>
            <person name="Fang L."/>
            <person name="Zhang Z."/>
            <person name="Zhang Y."/>
            <person name="Huang X."/>
            <person name="Su Z."/>
            <person name="Tong W."/>
            <person name="Li J."/>
            <person name="Tong Z."/>
            <person name="Li S."/>
            <person name="Ye J."/>
            <person name="Wang L."/>
            <person name="Fang L."/>
            <person name="Lei T."/>
            <person name="Chen C."/>
            <person name="Chen H."/>
            <person name="Xu Z."/>
            <person name="Li H."/>
            <person name="Huang H."/>
            <person name="Zhang F."/>
            <person name="Xu H."/>
            <person name="Li N."/>
            <person name="Zhao C."/>
            <person name="Li S."/>
            <person name="Dong L."/>
            <person name="Huang Y."/>
            <person name="Li L."/>
            <person name="Xi Y."/>
            <person name="Qi Q."/>
            <person name="Li W."/>
            <person name="Zhang B."/>
            <person name="Hu W."/>
            <person name="Zhang Y."/>
            <person name="Tian X."/>
            <person name="Jiao Y."/>
            <person name="Liang X."/>
            <person name="Jin J."/>
            <person name="Gao L."/>
            <person name="Zheng W."/>
            <person name="Hao B."/>
            <person name="Liu S."/>
            <person name="Wang W."/>
            <person name="Yuan L."/>
            <person name="Cao M."/>
            <person name="McDermott J."/>
            <person name="Samudrala R."/>
            <person name="Wang J."/>
            <person name="Wong G.K."/>
            <person name="Yang H."/>
        </authorList>
    </citation>
    <scope>NUCLEOTIDE SEQUENCE [LARGE SCALE GENOMIC DNA]</scope>
</reference>
<reference evidence="2" key="2">
    <citation type="submission" date="2008-12" db="EMBL/GenBank/DDBJ databases">
        <title>Improved gene annotation of the rice (Oryza sativa) genomes.</title>
        <authorList>
            <person name="Wang J."/>
            <person name="Li R."/>
            <person name="Fan W."/>
            <person name="Huang Q."/>
            <person name="Zhang J."/>
            <person name="Zhou Y."/>
            <person name="Hu Y."/>
            <person name="Zi S."/>
            <person name="Li J."/>
            <person name="Ni P."/>
            <person name="Zheng H."/>
            <person name="Zhang Y."/>
            <person name="Zhao M."/>
            <person name="Hao Q."/>
            <person name="McDermott J."/>
            <person name="Samudrala R."/>
            <person name="Kristiansen K."/>
            <person name="Wong G.K.-S."/>
        </authorList>
    </citation>
    <scope>NUCLEOTIDE SEQUENCE</scope>
</reference>
<accession>B9G0R4</accession>
<feature type="region of interest" description="Disordered" evidence="1">
    <location>
        <begin position="38"/>
        <end position="76"/>
    </location>
</feature>
<organism evidence="2">
    <name type="scientific">Oryza sativa subsp. japonica</name>
    <name type="common">Rice</name>
    <dbReference type="NCBI Taxonomy" id="39947"/>
    <lineage>
        <taxon>Eukaryota</taxon>
        <taxon>Viridiplantae</taxon>
        <taxon>Streptophyta</taxon>
        <taxon>Embryophyta</taxon>
        <taxon>Tracheophyta</taxon>
        <taxon>Spermatophyta</taxon>
        <taxon>Magnoliopsida</taxon>
        <taxon>Liliopsida</taxon>
        <taxon>Poales</taxon>
        <taxon>Poaceae</taxon>
        <taxon>BOP clade</taxon>
        <taxon>Oryzoideae</taxon>
        <taxon>Oryzeae</taxon>
        <taxon>Oryzinae</taxon>
        <taxon>Oryza</taxon>
        <taxon>Oryza sativa</taxon>
    </lineage>
</organism>
<protein>
    <submittedName>
        <fullName evidence="2">Uncharacterized protein</fullName>
    </submittedName>
</protein>
<gene>
    <name evidence="2" type="ORF">OsJ_27196</name>
</gene>
<proteinExistence type="predicted"/>
<dbReference type="Proteomes" id="UP000007752">
    <property type="component" value="Chromosome 8"/>
</dbReference>
<evidence type="ECO:0000313" key="2">
    <source>
        <dbReference type="EMBL" id="EEE68631.1"/>
    </source>
</evidence>
<evidence type="ECO:0000256" key="1">
    <source>
        <dbReference type="SAM" id="MobiDB-lite"/>
    </source>
</evidence>
<sequence>MVGTAAHGPVVEDSDGEHGGAVLAEDEEVPVAQVVGAGEPQPATAQCSWASEPTGGRMPKAAELAAGYSGPAGLQG</sequence>
<dbReference type="EMBL" id="CM000145">
    <property type="protein sequence ID" value="EEE68631.1"/>
    <property type="molecule type" value="Genomic_DNA"/>
</dbReference>
<feature type="region of interest" description="Disordered" evidence="1">
    <location>
        <begin position="1"/>
        <end position="22"/>
    </location>
</feature>
<name>B9G0R4_ORYSJ</name>